<protein>
    <submittedName>
        <fullName evidence="2">Uncharacterized protein</fullName>
    </submittedName>
</protein>
<feature type="compositionally biased region" description="Basic and acidic residues" evidence="1">
    <location>
        <begin position="217"/>
        <end position="228"/>
    </location>
</feature>
<dbReference type="RefSeq" id="WP_103052939.1">
    <property type="nucleotide sequence ID" value="NZ_POWF01000010.1"/>
</dbReference>
<gene>
    <name evidence="2" type="ORF">C1T31_12955</name>
</gene>
<organism evidence="2 3">
    <name type="scientific">Hanstruepera neustonica</name>
    <dbReference type="NCBI Taxonomy" id="1445657"/>
    <lineage>
        <taxon>Bacteria</taxon>
        <taxon>Pseudomonadati</taxon>
        <taxon>Bacteroidota</taxon>
        <taxon>Flavobacteriia</taxon>
        <taxon>Flavobacteriales</taxon>
        <taxon>Flavobacteriaceae</taxon>
        <taxon>Hanstruepera</taxon>
    </lineage>
</organism>
<sequence>MKTLLKLTVIVICLSFYGCKNEKSTATFTDYKYTDTENVLNCTDVDTKLYNEALLSFEEDIIKAFNPRNNDPRVAYSTFFRSLLGNRVDFQSVASPHTMKVFEALKGQSNLWNSDNTINYKAPIFKCLSSNFKNQSLATTFNALVETNSMRLDLIGAPLQKEIKNANSDRYLSMYIALDMYYANLFKVDPTKVTEKPAIEETTLQTTPSKPTMQQKPADDPHAGHNHD</sequence>
<evidence type="ECO:0000256" key="1">
    <source>
        <dbReference type="SAM" id="MobiDB-lite"/>
    </source>
</evidence>
<reference evidence="2 3" key="1">
    <citation type="submission" date="2018-01" db="EMBL/GenBank/DDBJ databases">
        <title>The draft genome of Hanstruepera neustonica JCM19743.</title>
        <authorList>
            <person name="He R.-H."/>
            <person name="Du Z.-J."/>
        </authorList>
    </citation>
    <scope>NUCLEOTIDE SEQUENCE [LARGE SCALE GENOMIC DNA]</scope>
    <source>
        <strain evidence="2 3">JCM19743</strain>
    </source>
</reference>
<dbReference type="OrthoDB" id="1138655at2"/>
<name>A0A2K1DW12_9FLAO</name>
<dbReference type="PROSITE" id="PS51257">
    <property type="entry name" value="PROKAR_LIPOPROTEIN"/>
    <property type="match status" value="1"/>
</dbReference>
<comment type="caution">
    <text evidence="2">The sequence shown here is derived from an EMBL/GenBank/DDBJ whole genome shotgun (WGS) entry which is preliminary data.</text>
</comment>
<proteinExistence type="predicted"/>
<accession>A0A2K1DW12</accession>
<dbReference type="Proteomes" id="UP000236641">
    <property type="component" value="Unassembled WGS sequence"/>
</dbReference>
<evidence type="ECO:0000313" key="3">
    <source>
        <dbReference type="Proteomes" id="UP000236641"/>
    </source>
</evidence>
<feature type="region of interest" description="Disordered" evidence="1">
    <location>
        <begin position="199"/>
        <end position="228"/>
    </location>
</feature>
<dbReference type="AlphaFoldDB" id="A0A2K1DW12"/>
<keyword evidence="3" id="KW-1185">Reference proteome</keyword>
<feature type="compositionally biased region" description="Polar residues" evidence="1">
    <location>
        <begin position="202"/>
        <end position="215"/>
    </location>
</feature>
<dbReference type="EMBL" id="POWF01000010">
    <property type="protein sequence ID" value="PNQ72228.1"/>
    <property type="molecule type" value="Genomic_DNA"/>
</dbReference>
<evidence type="ECO:0000313" key="2">
    <source>
        <dbReference type="EMBL" id="PNQ72228.1"/>
    </source>
</evidence>